<proteinExistence type="predicted"/>
<dbReference type="EMBL" id="BSEJ01000003">
    <property type="protein sequence ID" value="GLJ60818.1"/>
    <property type="molecule type" value="Genomic_DNA"/>
</dbReference>
<dbReference type="Proteomes" id="UP001142462">
    <property type="component" value="Unassembled WGS sequence"/>
</dbReference>
<dbReference type="AlphaFoldDB" id="A0A9W6H2C9"/>
<keyword evidence="2" id="KW-1185">Reference proteome</keyword>
<protein>
    <submittedName>
        <fullName evidence="1">Uncharacterized protein</fullName>
    </submittedName>
</protein>
<reference evidence="1" key="1">
    <citation type="journal article" date="2014" name="Int. J. Syst. Evol. Microbiol.">
        <title>Complete genome sequence of Corynebacterium casei LMG S-19264T (=DSM 44701T), isolated from a smear-ripened cheese.</title>
        <authorList>
            <consortium name="US DOE Joint Genome Institute (JGI-PGF)"/>
            <person name="Walter F."/>
            <person name="Albersmeier A."/>
            <person name="Kalinowski J."/>
            <person name="Ruckert C."/>
        </authorList>
    </citation>
    <scope>NUCLEOTIDE SEQUENCE</scope>
    <source>
        <strain evidence="1">VKM Ac-1020</strain>
    </source>
</reference>
<accession>A0A9W6H2C9</accession>
<reference evidence="1" key="2">
    <citation type="submission" date="2023-01" db="EMBL/GenBank/DDBJ databases">
        <authorList>
            <person name="Sun Q."/>
            <person name="Evtushenko L."/>
        </authorList>
    </citation>
    <scope>NUCLEOTIDE SEQUENCE</scope>
    <source>
        <strain evidence="1">VKM Ac-1020</strain>
    </source>
</reference>
<gene>
    <name evidence="1" type="ORF">GCM10017576_09470</name>
</gene>
<comment type="caution">
    <text evidence="1">The sequence shown here is derived from an EMBL/GenBank/DDBJ whole genome shotgun (WGS) entry which is preliminary data.</text>
</comment>
<evidence type="ECO:0000313" key="2">
    <source>
        <dbReference type="Proteomes" id="UP001142462"/>
    </source>
</evidence>
<evidence type="ECO:0000313" key="1">
    <source>
        <dbReference type="EMBL" id="GLJ60818.1"/>
    </source>
</evidence>
<sequence>MALFHVERLTILTTRPLLRTYAPRDGMGRYSSRDTRWPRPRSARSAMFHVKRDISGFSAEWCARAGERRYARVHCAGRDANAFRSS</sequence>
<name>A0A9W6H2C9_9MICO</name>
<organism evidence="1 2">
    <name type="scientific">Microbacterium barkeri</name>
    <dbReference type="NCBI Taxonomy" id="33917"/>
    <lineage>
        <taxon>Bacteria</taxon>
        <taxon>Bacillati</taxon>
        <taxon>Actinomycetota</taxon>
        <taxon>Actinomycetes</taxon>
        <taxon>Micrococcales</taxon>
        <taxon>Microbacteriaceae</taxon>
        <taxon>Microbacterium</taxon>
    </lineage>
</organism>